<dbReference type="RefSeq" id="WP_013406285.1">
    <property type="nucleotide sequence ID" value="NC_014654.1"/>
</dbReference>
<evidence type="ECO:0000313" key="2">
    <source>
        <dbReference type="Proteomes" id="UP000007434"/>
    </source>
</evidence>
<proteinExistence type="predicted"/>
<gene>
    <name evidence="1" type="ordered locus">Halsa_1794</name>
</gene>
<protein>
    <submittedName>
        <fullName evidence="1">Uncharacterized protein</fullName>
    </submittedName>
</protein>
<dbReference type="KEGG" id="has:Halsa_1794"/>
<organism evidence="1 2">
    <name type="scientific">Halanaerobium hydrogeniformans</name>
    <name type="common">Halanaerobium sp. (strain sapolanicus)</name>
    <dbReference type="NCBI Taxonomy" id="656519"/>
    <lineage>
        <taxon>Bacteria</taxon>
        <taxon>Bacillati</taxon>
        <taxon>Bacillota</taxon>
        <taxon>Clostridia</taxon>
        <taxon>Halanaerobiales</taxon>
        <taxon>Halanaerobiaceae</taxon>
        <taxon>Halanaerobium</taxon>
    </lineage>
</organism>
<dbReference type="Proteomes" id="UP000007434">
    <property type="component" value="Chromosome"/>
</dbReference>
<accession>E4RIZ2</accession>
<reference evidence="1 2" key="1">
    <citation type="submission" date="2010-11" db="EMBL/GenBank/DDBJ databases">
        <title>Complete sequence of Halanaerobium sp. sapolanicus.</title>
        <authorList>
            <consortium name="US DOE Joint Genome Institute"/>
            <person name="Lucas S."/>
            <person name="Copeland A."/>
            <person name="Lapidus A."/>
            <person name="Cheng J.-F."/>
            <person name="Bruce D."/>
            <person name="Goodwin L."/>
            <person name="Pitluck S."/>
            <person name="Davenport K."/>
            <person name="Detter J.C."/>
            <person name="Han C."/>
            <person name="Tapia R."/>
            <person name="Land M."/>
            <person name="Hauser L."/>
            <person name="Jeffries C."/>
            <person name="Kyrpides N."/>
            <person name="Ivanova N."/>
            <person name="Mikhailova N."/>
            <person name="Begemann M.B."/>
            <person name="Mormile M.R."/>
            <person name="Wall J.D."/>
            <person name="Elias D.A."/>
            <person name="Woyke T."/>
        </authorList>
    </citation>
    <scope>NUCLEOTIDE SEQUENCE [LARGE SCALE GENOMIC DNA]</scope>
    <source>
        <strain evidence="2">sapolanicus</strain>
    </source>
</reference>
<keyword evidence="2" id="KW-1185">Reference proteome</keyword>
<dbReference type="EMBL" id="CP002304">
    <property type="protein sequence ID" value="ADQ15212.1"/>
    <property type="molecule type" value="Genomic_DNA"/>
</dbReference>
<name>E4RIZ2_HALHG</name>
<evidence type="ECO:0000313" key="1">
    <source>
        <dbReference type="EMBL" id="ADQ15212.1"/>
    </source>
</evidence>
<dbReference type="HOGENOM" id="CLU_2879652_0_0_9"/>
<reference evidence="1 2" key="2">
    <citation type="journal article" date="2011" name="J. Bacteriol.">
        <title>Complete Genome Sequence of the Haloalkaliphilic, Hydrogen Producing Halanaerobium hydrogenoformans.</title>
        <authorList>
            <person name="Brown S.D."/>
            <person name="Begemann M.B."/>
            <person name="Mormile M.R."/>
            <person name="Wall J.D."/>
            <person name="Han C.S."/>
            <person name="Goodwin L.A."/>
            <person name="Pitluck S."/>
            <person name="Land M.L."/>
            <person name="Hauser L.J."/>
            <person name="Elias D.A."/>
        </authorList>
    </citation>
    <scope>NUCLEOTIDE SEQUENCE [LARGE SCALE GENOMIC DNA]</scope>
    <source>
        <strain evidence="2">sapolanicus</strain>
    </source>
</reference>
<dbReference type="AlphaFoldDB" id="E4RIZ2"/>
<sequence>MLEKQNMDLTDEDLYESMRNMESMINSQMSDTYPLGHFNDSELTIEEIAERLADFDEVDMPPP</sequence>